<name>A0AAJ7BVX5_CEPCN</name>
<evidence type="ECO:0000313" key="2">
    <source>
        <dbReference type="RefSeq" id="XP_015595279.1"/>
    </source>
</evidence>
<organism evidence="1 3">
    <name type="scientific">Cephus cinctus</name>
    <name type="common">Wheat stem sawfly</name>
    <dbReference type="NCBI Taxonomy" id="211228"/>
    <lineage>
        <taxon>Eukaryota</taxon>
        <taxon>Metazoa</taxon>
        <taxon>Ecdysozoa</taxon>
        <taxon>Arthropoda</taxon>
        <taxon>Hexapoda</taxon>
        <taxon>Insecta</taxon>
        <taxon>Pterygota</taxon>
        <taxon>Neoptera</taxon>
        <taxon>Endopterygota</taxon>
        <taxon>Hymenoptera</taxon>
        <taxon>Cephoidea</taxon>
        <taxon>Cephidae</taxon>
        <taxon>Cephus</taxon>
    </lineage>
</organism>
<dbReference type="Proteomes" id="UP000694920">
    <property type="component" value="Unplaced"/>
</dbReference>
<accession>A0AAJ7BVX5</accession>
<dbReference type="Pfam" id="PF15003">
    <property type="entry name" value="HAUS2"/>
    <property type="match status" value="1"/>
</dbReference>
<dbReference type="KEGG" id="ccin:107267750"/>
<keyword evidence="1" id="KW-1185">Reference proteome</keyword>
<dbReference type="GO" id="GO:0051225">
    <property type="term" value="P:spindle assembly"/>
    <property type="evidence" value="ECO:0007669"/>
    <property type="project" value="InterPro"/>
</dbReference>
<dbReference type="GO" id="GO:0031023">
    <property type="term" value="P:microtubule organizing center organization"/>
    <property type="evidence" value="ECO:0007669"/>
    <property type="project" value="InterPro"/>
</dbReference>
<dbReference type="InterPro" id="IPR028346">
    <property type="entry name" value="HAUS2"/>
</dbReference>
<protein>
    <submittedName>
        <fullName evidence="2 3">Uncharacterized protein LOC107267750</fullName>
    </submittedName>
</protein>
<dbReference type="GeneID" id="107267750"/>
<evidence type="ECO:0000313" key="3">
    <source>
        <dbReference type="RefSeq" id="XP_015595280.1"/>
    </source>
</evidence>
<dbReference type="AlphaFoldDB" id="A0AAJ7BVX5"/>
<reference evidence="2 3" key="1">
    <citation type="submission" date="2025-04" db="UniProtKB">
        <authorList>
            <consortium name="RefSeq"/>
        </authorList>
    </citation>
    <scope>IDENTIFICATION</scope>
</reference>
<evidence type="ECO:0000313" key="1">
    <source>
        <dbReference type="Proteomes" id="UP000694920"/>
    </source>
</evidence>
<dbReference type="RefSeq" id="XP_015595280.1">
    <property type="nucleotide sequence ID" value="XM_015739794.2"/>
</dbReference>
<evidence type="ECO:0000313" key="4">
    <source>
        <dbReference type="RefSeq" id="XP_024940936.1"/>
    </source>
</evidence>
<sequence>MEKELEVIALLREARNLSKKIGQNAEIRQSQEYKNMLKTSQALKEKRTQLIESIAKNLNDLMGQKHAIHRILQNSEGVDGLPISHKYQQQTVNLVADAIQFINDMPEMCKPHTVIDDNFVTKLCENVKLCGEAISVNLNKAKTQIDQVETVKNNIDVLKDCYVTCNDDLDESILNLDGSNLELNGSIY</sequence>
<dbReference type="RefSeq" id="XP_015595279.1">
    <property type="nucleotide sequence ID" value="XM_015739793.2"/>
</dbReference>
<gene>
    <name evidence="2 3 4" type="primary">LOC107267750</name>
</gene>
<proteinExistence type="predicted"/>
<dbReference type="RefSeq" id="XP_024940936.1">
    <property type="nucleotide sequence ID" value="XM_025085168.1"/>
</dbReference>